<dbReference type="EMBL" id="RQGF01000023">
    <property type="protein sequence ID" value="TGL62029.1"/>
    <property type="molecule type" value="Genomic_DNA"/>
</dbReference>
<proteinExistence type="predicted"/>
<accession>A0A4R9K6V7</accession>
<name>A0A4R9K6V7_9LEPT</name>
<organism evidence="1 2">
    <name type="scientific">Leptospira sarikeiensis</name>
    <dbReference type="NCBI Taxonomy" id="2484943"/>
    <lineage>
        <taxon>Bacteria</taxon>
        <taxon>Pseudomonadati</taxon>
        <taxon>Spirochaetota</taxon>
        <taxon>Spirochaetia</taxon>
        <taxon>Leptospirales</taxon>
        <taxon>Leptospiraceae</taxon>
        <taxon>Leptospira</taxon>
    </lineage>
</organism>
<dbReference type="AlphaFoldDB" id="A0A4R9K6V7"/>
<keyword evidence="2" id="KW-1185">Reference proteome</keyword>
<comment type="caution">
    <text evidence="1">The sequence shown here is derived from an EMBL/GenBank/DDBJ whole genome shotgun (WGS) entry which is preliminary data.</text>
</comment>
<protein>
    <submittedName>
        <fullName evidence="1">Uncharacterized protein</fullName>
    </submittedName>
</protein>
<sequence length="178" mass="20632">MNLEAKEFENYKVYLKNASAIKVEVTQEYDKSALIYFKDNYLLQKQTGTCFQYTAQEDGVLLSGVLCGKKIVFLGAKSVTRNSIKSVDWGYVKEFIITDFLYIENEIRVGGFVYLLEDGRRVDWSSLNGNRCIESKNYQIDPSKRFYTEDEGGMGLVFCEVPEGIISKWYHFLERKSR</sequence>
<reference evidence="1" key="1">
    <citation type="journal article" date="2019" name="PLoS Negl. Trop. Dis.">
        <title>Revisiting the worldwide diversity of Leptospira species in the environment.</title>
        <authorList>
            <person name="Vincent A.T."/>
            <person name="Schiettekatte O."/>
            <person name="Bourhy P."/>
            <person name="Veyrier F.J."/>
            <person name="Picardeau M."/>
        </authorList>
    </citation>
    <scope>NUCLEOTIDE SEQUENCE [LARGE SCALE GENOMIC DNA]</scope>
    <source>
        <strain evidence="1">201702455</strain>
    </source>
</reference>
<dbReference type="Proteomes" id="UP000297762">
    <property type="component" value="Unassembled WGS sequence"/>
</dbReference>
<evidence type="ECO:0000313" key="1">
    <source>
        <dbReference type="EMBL" id="TGL62029.1"/>
    </source>
</evidence>
<evidence type="ECO:0000313" key="2">
    <source>
        <dbReference type="Proteomes" id="UP000297762"/>
    </source>
</evidence>
<gene>
    <name evidence="1" type="ORF">EHQ64_09190</name>
</gene>